<dbReference type="InterPro" id="IPR050676">
    <property type="entry name" value="IL-12"/>
</dbReference>
<organism evidence="7 8">
    <name type="scientific">Apteryx owenii</name>
    <name type="common">Little spotted kiwi</name>
    <dbReference type="NCBI Taxonomy" id="8824"/>
    <lineage>
        <taxon>Eukaryota</taxon>
        <taxon>Metazoa</taxon>
        <taxon>Chordata</taxon>
        <taxon>Craniata</taxon>
        <taxon>Vertebrata</taxon>
        <taxon>Euteleostomi</taxon>
        <taxon>Archelosauria</taxon>
        <taxon>Archosauria</taxon>
        <taxon>Dinosauria</taxon>
        <taxon>Saurischia</taxon>
        <taxon>Theropoda</taxon>
        <taxon>Coelurosauria</taxon>
        <taxon>Aves</taxon>
        <taxon>Palaeognathae</taxon>
        <taxon>Apterygiformes</taxon>
        <taxon>Apterygidae</taxon>
        <taxon>Apteryx</taxon>
    </lineage>
</organism>
<dbReference type="GO" id="GO:0005125">
    <property type="term" value="F:cytokine activity"/>
    <property type="evidence" value="ECO:0007669"/>
    <property type="project" value="UniProtKB-KW"/>
</dbReference>
<dbReference type="Pfam" id="PF10420">
    <property type="entry name" value="IL12p40_C"/>
    <property type="match status" value="1"/>
</dbReference>
<dbReference type="InterPro" id="IPR019482">
    <property type="entry name" value="IL-12_beta_cen-dom"/>
</dbReference>
<dbReference type="InterPro" id="IPR007110">
    <property type="entry name" value="Ig-like_dom"/>
</dbReference>
<protein>
    <recommendedName>
        <fullName evidence="5">Interleukin-12 subunit beta</fullName>
        <shortName evidence="5">IL-12B</shortName>
    </recommendedName>
    <alternativeName>
        <fullName evidence="5">Cytotoxic lymphocyte maturation factor 40 kDa subunit</fullName>
    </alternativeName>
    <alternativeName>
        <fullName evidence="5">IL-12 subunit p40</fullName>
    </alternativeName>
</protein>
<evidence type="ECO:0000313" key="7">
    <source>
        <dbReference type="Ensembl" id="ENSAOWP00000012835.1"/>
    </source>
</evidence>
<dbReference type="AlphaFoldDB" id="A0A8B9PM42"/>
<dbReference type="Ensembl" id="ENSAOWT00000014579.1">
    <property type="protein sequence ID" value="ENSAOWP00000012835.1"/>
    <property type="gene ID" value="ENSAOWG00000008762.1"/>
</dbReference>
<evidence type="ECO:0000256" key="2">
    <source>
        <dbReference type="ARBA" id="ARBA00023157"/>
    </source>
</evidence>
<dbReference type="InterPro" id="IPR015528">
    <property type="entry name" value="IL-12_beta"/>
</dbReference>
<sequence length="387" mass="42499">MLCGFGFNSGQPHGVPARYIVGQLSTPRPCRASWSSAHHRHSKMLPLVGLVLCLTSAHALTAFPQKFLVGNLDEDMVVKCNTSEQQVTWTLNGEPEPMAELVAEGRTLTILGLDLPATGNYSCWAGSVLLDATYVVVRSTSPPGQEEGMNVSCQAESYRGSFRCSWRAPSFAVFRARLTRSNGSFGDWVHVAGHRGRFNANFTDPSFCPFAEELHPLQLHLEGLSDTSFLSFTVHFFIRDIVQPDPPQELTVRRRGDRLYLSWAPPASWPLPKSYFALFYRLQYELLNGTQVTLRVAPCPRHPVPSLPRALAAPCLHGPVPVLPCACVALCPHSPVPLLPLPCPLHALCPCCPVLSLPHARTAPCLCCSVPTLHCLHSYLGLFFLLS</sequence>
<reference evidence="7" key="2">
    <citation type="submission" date="2025-09" db="UniProtKB">
        <authorList>
            <consortium name="Ensembl"/>
        </authorList>
    </citation>
    <scope>IDENTIFICATION</scope>
</reference>
<evidence type="ECO:0000256" key="1">
    <source>
        <dbReference type="ARBA" id="ARBA00022729"/>
    </source>
</evidence>
<dbReference type="PANTHER" id="PTHR48485:SF3">
    <property type="entry name" value="INTERLEUKIN-12 SUBUNIT BETA"/>
    <property type="match status" value="1"/>
</dbReference>
<dbReference type="Gene3D" id="2.60.40.10">
    <property type="entry name" value="Immunoglobulins"/>
    <property type="match status" value="3"/>
</dbReference>
<evidence type="ECO:0000256" key="5">
    <source>
        <dbReference type="RuleBase" id="RU281113"/>
    </source>
</evidence>
<dbReference type="PRINTS" id="PR01928">
    <property type="entry name" value="INTRLEUKN12B"/>
</dbReference>
<keyword evidence="5" id="KW-0964">Secreted</keyword>
<name>A0A8B9PM42_APTOW</name>
<evidence type="ECO:0000256" key="4">
    <source>
        <dbReference type="ARBA" id="ARBA00023319"/>
    </source>
</evidence>
<dbReference type="InterPro" id="IPR013783">
    <property type="entry name" value="Ig-like_fold"/>
</dbReference>
<keyword evidence="2" id="KW-1015">Disulfide bond</keyword>
<proteinExistence type="inferred from homology"/>
<dbReference type="GO" id="GO:0004896">
    <property type="term" value="F:cytokine receptor activity"/>
    <property type="evidence" value="ECO:0007669"/>
    <property type="project" value="UniProtKB-UniRule"/>
</dbReference>
<accession>A0A8B9PM42</accession>
<keyword evidence="4 5" id="KW-0393">Immunoglobulin domain</keyword>
<dbReference type="SUPFAM" id="SSF48726">
    <property type="entry name" value="Immunoglobulin"/>
    <property type="match status" value="1"/>
</dbReference>
<keyword evidence="8" id="KW-1185">Reference proteome</keyword>
<dbReference type="GO" id="GO:0016020">
    <property type="term" value="C:membrane"/>
    <property type="evidence" value="ECO:0007669"/>
    <property type="project" value="InterPro"/>
</dbReference>
<dbReference type="GO" id="GO:0005615">
    <property type="term" value="C:extracellular space"/>
    <property type="evidence" value="ECO:0007669"/>
    <property type="project" value="UniProtKB-KW"/>
</dbReference>
<gene>
    <name evidence="5" type="primary">IL12B</name>
</gene>
<dbReference type="InterPro" id="IPR036116">
    <property type="entry name" value="FN3_sf"/>
</dbReference>
<dbReference type="InterPro" id="IPR003530">
    <property type="entry name" value="Hematopoietin_rcpt_L_F3_CS"/>
</dbReference>
<keyword evidence="5" id="KW-0202">Cytokine</keyword>
<dbReference type="SUPFAM" id="SSF49265">
    <property type="entry name" value="Fibronectin type III"/>
    <property type="match status" value="2"/>
</dbReference>
<keyword evidence="1" id="KW-0732">Signal</keyword>
<evidence type="ECO:0000313" key="8">
    <source>
        <dbReference type="Proteomes" id="UP000694424"/>
    </source>
</evidence>
<dbReference type="PROSITE" id="PS50835">
    <property type="entry name" value="IG_LIKE"/>
    <property type="match status" value="1"/>
</dbReference>
<comment type="subunit">
    <text evidence="5">Heterodimer with IL12A; disulfide-linked. The heterodimer is known as interleukin IL-12.</text>
</comment>
<dbReference type="PROSITE" id="PS01354">
    <property type="entry name" value="HEMATOPO_REC_L_F3"/>
    <property type="match status" value="1"/>
</dbReference>
<feature type="domain" description="Ig-like" evidence="6">
    <location>
        <begin position="27"/>
        <end position="123"/>
    </location>
</feature>
<evidence type="ECO:0000259" key="6">
    <source>
        <dbReference type="PROSITE" id="PS50835"/>
    </source>
</evidence>
<comment type="subcellular location">
    <subcellularLocation>
        <location evidence="5">Secreted</location>
    </subcellularLocation>
</comment>
<comment type="similarity">
    <text evidence="5">Belongs to the IL-12B family.</text>
</comment>
<evidence type="ECO:0000256" key="3">
    <source>
        <dbReference type="ARBA" id="ARBA00023180"/>
    </source>
</evidence>
<dbReference type="PANTHER" id="PTHR48485">
    <property type="entry name" value="INTERLEUKIN-12 SUBUNIT BETA-RELATED"/>
    <property type="match status" value="1"/>
</dbReference>
<reference evidence="7" key="1">
    <citation type="submission" date="2025-08" db="UniProtKB">
        <authorList>
            <consortium name="Ensembl"/>
        </authorList>
    </citation>
    <scope>IDENTIFICATION</scope>
</reference>
<dbReference type="InterPro" id="IPR036179">
    <property type="entry name" value="Ig-like_dom_sf"/>
</dbReference>
<dbReference type="Proteomes" id="UP000694424">
    <property type="component" value="Unplaced"/>
</dbReference>
<keyword evidence="3 5" id="KW-0325">Glycoprotein</keyword>